<proteinExistence type="predicted"/>
<sequence length="858" mass="97216">MISSSNAKNEDSASSELPLPTPSLDSSFKKKVVERNWLNQESEGIDALAKIEFLHTIPGEKQLKFVPSVKGILTNAVHKMALQLTQQQDEIINEAMNFSATSLITQSGSKAMLMSNAVGAAEEQHRGSIFVSLSNASDFDPNMGFDAIKSKLTKTNSIITKDIQEMFLKSIPPWNFVTPHHNWKVRLHGDRAVGKTTLQKSLCRMDTNIEQHRNQHCDTVGSITTNTLIPIKCIDSVKWIELEVIDVGEGCAINNPIYNSFVATKSDAFQNFQVTDIDIATLVKEFDLKTAVIEDDEEEIPTTREDVESEQIKGRKTEKKGGIKRKIVESDDSSSSEDELDERLELTDEDDIESLSSRDSPVVEYDDNDEEMEEYPQYNRLLEIEKAILDKLEGRSCDQQLIIHSIEMKNFKSYKDNTLVGPFTTGLNCIIGSNGSGKSNIIDSICFVLGFESKELRAKNLDYLINDQCSSDEESFKLADSEASILGDNLKRVQESIELKKKQRIKIEDEIFDLETSSIQKEEVNSLFLDTIKKIRSGIDGCFGTIPEIYRITDQKYAVSVNSVLHPYLKNTVVVSSREVALKVVKFFENDRAGLVSCEILNELKLLPNQSSTNPLELKPLIEVLECEAQYRPLLEKHTQGWFITDSIECAMKYSYHNGKRRNIVTLDGKIFKSFGEISCHYSKDTTPHQISTQYSKLNTNYSDHNKDIEYLSILKKKFKDLEEICESLIMSMNDIKQSISEKEVLTRNYQSQIKKIGSSLSTLSRKLISIKKDLESKQETFKNTILAPTEEAELLEIETIKKELEMKIHTIESVDNSGNSLPNLKKTLSEKQKEHTVLNKGIRFIRIRSRLSEKAKR</sequence>
<dbReference type="Gene3D" id="3.40.50.300">
    <property type="entry name" value="P-loop containing nucleotide triphosphate hydrolases"/>
    <property type="match status" value="1"/>
</dbReference>
<evidence type="ECO:0000313" key="6">
    <source>
        <dbReference type="EMBL" id="EFC46213.1"/>
    </source>
</evidence>
<dbReference type="GO" id="GO:0005524">
    <property type="term" value="F:ATP binding"/>
    <property type="evidence" value="ECO:0007669"/>
    <property type="project" value="InterPro"/>
</dbReference>
<dbReference type="InterPro" id="IPR036277">
    <property type="entry name" value="SMC_hinge_sf"/>
</dbReference>
<dbReference type="InParanoid" id="D2V9X6"/>
<dbReference type="PANTHER" id="PTHR18937">
    <property type="entry name" value="STRUCTURAL MAINTENANCE OF CHROMOSOMES SMC FAMILY MEMBER"/>
    <property type="match status" value="1"/>
</dbReference>
<evidence type="ECO:0000259" key="5">
    <source>
        <dbReference type="Pfam" id="PF06470"/>
    </source>
</evidence>
<dbReference type="AlphaFoldDB" id="D2V9X6"/>
<keyword evidence="2" id="KW-0175">Coiled coil</keyword>
<dbReference type="Proteomes" id="UP000006671">
    <property type="component" value="Unassembled WGS sequence"/>
</dbReference>
<feature type="domain" description="RecF/RecN/SMC N-terminal" evidence="4">
    <location>
        <begin position="403"/>
        <end position="529"/>
    </location>
</feature>
<feature type="region of interest" description="Disordered" evidence="3">
    <location>
        <begin position="323"/>
        <end position="372"/>
    </location>
</feature>
<dbReference type="VEuPathDB" id="AmoebaDB:NAEGRDRAFT_79153"/>
<protein>
    <submittedName>
        <fullName evidence="6">Structural maintenance of chromosome 4</fullName>
    </submittedName>
</protein>
<dbReference type="InterPro" id="IPR010935">
    <property type="entry name" value="SMC_hinge"/>
</dbReference>
<dbReference type="SUPFAM" id="SSF75553">
    <property type="entry name" value="Smc hinge domain"/>
    <property type="match status" value="1"/>
</dbReference>
<dbReference type="KEGG" id="ngr:NAEGRDRAFT_79153"/>
<accession>D2V9X6</accession>
<evidence type="ECO:0000256" key="1">
    <source>
        <dbReference type="ARBA" id="ARBA00004123"/>
    </source>
</evidence>
<gene>
    <name evidence="6" type="ORF">NAEGRDRAFT_79153</name>
</gene>
<dbReference type="GO" id="GO:0005634">
    <property type="term" value="C:nucleus"/>
    <property type="evidence" value="ECO:0007669"/>
    <property type="project" value="UniProtKB-SubCell"/>
</dbReference>
<dbReference type="Gene3D" id="3.30.70.1620">
    <property type="match status" value="1"/>
</dbReference>
<dbReference type="eggNOG" id="KOG0996">
    <property type="taxonomic scope" value="Eukaryota"/>
</dbReference>
<dbReference type="RefSeq" id="XP_002678957.1">
    <property type="nucleotide sequence ID" value="XM_002678911.1"/>
</dbReference>
<feature type="domain" description="SMC hinge" evidence="5">
    <location>
        <begin position="541"/>
        <end position="654"/>
    </location>
</feature>
<dbReference type="SUPFAM" id="SSF52540">
    <property type="entry name" value="P-loop containing nucleoside triphosphate hydrolases"/>
    <property type="match status" value="1"/>
</dbReference>
<dbReference type="InterPro" id="IPR003395">
    <property type="entry name" value="RecF/RecN/SMC_N"/>
</dbReference>
<dbReference type="GO" id="GO:0005694">
    <property type="term" value="C:chromosome"/>
    <property type="evidence" value="ECO:0007669"/>
    <property type="project" value="InterPro"/>
</dbReference>
<evidence type="ECO:0000256" key="2">
    <source>
        <dbReference type="ARBA" id="ARBA00023054"/>
    </source>
</evidence>
<dbReference type="Pfam" id="PF02463">
    <property type="entry name" value="SMC_N"/>
    <property type="match status" value="1"/>
</dbReference>
<feature type="compositionally biased region" description="Acidic residues" evidence="3">
    <location>
        <begin position="330"/>
        <end position="353"/>
    </location>
</feature>
<dbReference type="GO" id="GO:0051276">
    <property type="term" value="P:chromosome organization"/>
    <property type="evidence" value="ECO:0007669"/>
    <property type="project" value="InterPro"/>
</dbReference>
<dbReference type="GeneID" id="8859444"/>
<name>D2V9X6_NAEGR</name>
<evidence type="ECO:0000259" key="4">
    <source>
        <dbReference type="Pfam" id="PF02463"/>
    </source>
</evidence>
<reference evidence="6 7" key="1">
    <citation type="journal article" date="2010" name="Cell">
        <title>The genome of Naegleria gruberi illuminates early eukaryotic versatility.</title>
        <authorList>
            <person name="Fritz-Laylin L.K."/>
            <person name="Prochnik S.E."/>
            <person name="Ginger M.L."/>
            <person name="Dacks J.B."/>
            <person name="Carpenter M.L."/>
            <person name="Field M.C."/>
            <person name="Kuo A."/>
            <person name="Paredez A."/>
            <person name="Chapman J."/>
            <person name="Pham J."/>
            <person name="Shu S."/>
            <person name="Neupane R."/>
            <person name="Cipriano M."/>
            <person name="Mancuso J."/>
            <person name="Tu H."/>
            <person name="Salamov A."/>
            <person name="Lindquist E."/>
            <person name="Shapiro H."/>
            <person name="Lucas S."/>
            <person name="Grigoriev I.V."/>
            <person name="Cande W.Z."/>
            <person name="Fulton C."/>
            <person name="Rokhsar D.S."/>
            <person name="Dawson S.C."/>
        </authorList>
    </citation>
    <scope>NUCLEOTIDE SEQUENCE [LARGE SCALE GENOMIC DNA]</scope>
    <source>
        <strain evidence="6 7">NEG-M</strain>
    </source>
</reference>
<keyword evidence="7" id="KW-1185">Reference proteome</keyword>
<evidence type="ECO:0000256" key="3">
    <source>
        <dbReference type="SAM" id="MobiDB-lite"/>
    </source>
</evidence>
<dbReference type="InterPro" id="IPR027417">
    <property type="entry name" value="P-loop_NTPase"/>
</dbReference>
<dbReference type="EMBL" id="GG738859">
    <property type="protein sequence ID" value="EFC46213.1"/>
    <property type="molecule type" value="Genomic_DNA"/>
</dbReference>
<feature type="region of interest" description="Disordered" evidence="3">
    <location>
        <begin position="1"/>
        <end position="21"/>
    </location>
</feature>
<organism evidence="7">
    <name type="scientific">Naegleria gruberi</name>
    <name type="common">Amoeba</name>
    <dbReference type="NCBI Taxonomy" id="5762"/>
    <lineage>
        <taxon>Eukaryota</taxon>
        <taxon>Discoba</taxon>
        <taxon>Heterolobosea</taxon>
        <taxon>Tetramitia</taxon>
        <taxon>Eutetramitia</taxon>
        <taxon>Vahlkampfiidae</taxon>
        <taxon>Naegleria</taxon>
    </lineage>
</organism>
<feature type="compositionally biased region" description="Polar residues" evidence="3">
    <location>
        <begin position="1"/>
        <end position="15"/>
    </location>
</feature>
<evidence type="ECO:0000313" key="7">
    <source>
        <dbReference type="Proteomes" id="UP000006671"/>
    </source>
</evidence>
<dbReference type="OrthoDB" id="10266641at2759"/>
<comment type="subcellular location">
    <subcellularLocation>
        <location evidence="1">Nucleus</location>
    </subcellularLocation>
</comment>
<dbReference type="STRING" id="5762.D2V9X6"/>
<dbReference type="Pfam" id="PF06470">
    <property type="entry name" value="SMC_hinge"/>
    <property type="match status" value="1"/>
</dbReference>